<evidence type="ECO:0000313" key="17">
    <source>
        <dbReference type="EMBL" id="GAM37770.1"/>
    </source>
</evidence>
<dbReference type="FunFam" id="2.60.40.420:FF:000038">
    <property type="entry name" value="Extracellular dihydrogeodin oxidase/laccase"/>
    <property type="match status" value="1"/>
</dbReference>
<reference evidence="18" key="1">
    <citation type="journal article" date="2015" name="Genome Announc.">
        <title>Draft genome sequence of Talaromyces cellulolyticus strain Y-94, a source of lignocellulosic biomass-degrading enzymes.</title>
        <authorList>
            <person name="Fujii T."/>
            <person name="Koike H."/>
            <person name="Sawayama S."/>
            <person name="Yano S."/>
            <person name="Inoue H."/>
        </authorList>
    </citation>
    <scope>NUCLEOTIDE SEQUENCE [LARGE SCALE GENOMIC DNA]</scope>
    <source>
        <strain evidence="18">Y-94</strain>
    </source>
</reference>
<feature type="signal peptide" evidence="13">
    <location>
        <begin position="1"/>
        <end position="21"/>
    </location>
</feature>
<evidence type="ECO:0000256" key="13">
    <source>
        <dbReference type="SAM" id="SignalP"/>
    </source>
</evidence>
<dbReference type="InterPro" id="IPR033138">
    <property type="entry name" value="Cu_oxidase_CS"/>
</dbReference>
<dbReference type="PROSITE" id="PS00079">
    <property type="entry name" value="MULTICOPPER_OXIDASE1"/>
    <property type="match status" value="1"/>
</dbReference>
<gene>
    <name evidence="17" type="ORF">TCE0_033r07975</name>
</gene>
<dbReference type="Pfam" id="PF00394">
    <property type="entry name" value="Cu-oxidase"/>
    <property type="match status" value="1"/>
</dbReference>
<dbReference type="InterPro" id="IPR011707">
    <property type="entry name" value="Cu-oxidase-like_N"/>
</dbReference>
<dbReference type="FunFam" id="2.60.40.420:FF:000046">
    <property type="entry name" value="Multicopper oxidase"/>
    <property type="match status" value="1"/>
</dbReference>
<evidence type="ECO:0000259" key="16">
    <source>
        <dbReference type="Pfam" id="PF07732"/>
    </source>
</evidence>
<name>A0A6V8H8N4_TALPI</name>
<evidence type="ECO:0000256" key="3">
    <source>
        <dbReference type="ARBA" id="ARBA00010609"/>
    </source>
</evidence>
<dbReference type="EC" id="1.10.3.2" evidence="4"/>
<keyword evidence="12" id="KW-0439">Lignin degradation</keyword>
<comment type="similarity">
    <text evidence="3">Belongs to the multicopper oxidase family.</text>
</comment>
<dbReference type="FunFam" id="2.60.40.420:FF:000021">
    <property type="entry name" value="Extracellular dihydrogeodin oxidase/laccase"/>
    <property type="match status" value="1"/>
</dbReference>
<dbReference type="GO" id="GO:0046274">
    <property type="term" value="P:lignin catabolic process"/>
    <property type="evidence" value="ECO:0007669"/>
    <property type="project" value="UniProtKB-KW"/>
</dbReference>
<dbReference type="CDD" id="cd13854">
    <property type="entry name" value="CuRO_1_MaLCC_like"/>
    <property type="match status" value="1"/>
</dbReference>
<dbReference type="InterPro" id="IPR002355">
    <property type="entry name" value="Cu_oxidase_Cu_BS"/>
</dbReference>
<evidence type="ECO:0000256" key="10">
    <source>
        <dbReference type="ARBA" id="ARBA00023157"/>
    </source>
</evidence>
<sequence>MAKKHILLYLSFLVGIHMVLGAATTHPSQPCTGNTARDRTKWCNYDINTDYYNIVPNTGVTREYWFDIRDQTLAPDGIPRYVQAINGSVPGPTIHANWGDEVVVHVRNDLSSSNNGTSIHWHGIRQNYTNQNDGVVSITECPTAPGNTITYQWRATQYGTTFYHSHFSLQAWEGVFGAIIIDGPASANYDEDVGAILLTDWGHETPDEMFYRDGRHGTQYFDNGLINGMNVYSSGNNTVGQRFTTHFQPGRSYRLRLINTALETHFSFSIDNHTMTVIAADLVPVEPFTTDVLTIGIAQRYDVIVKADQDHIADKFWMRAVPQTDCSKNNSTDNIRGIVYYGNAQGTPSTTGYNTTTNCTDASDSLTPVVSKNVSPDFTYYENETVTLGTNSAGLYIWEINDVSMLVDWENPTLLQIYNNEKNWSSTEGVIQVDEANKWVYVLVQSSLPVAHPIHLHGHDFSVLALGTGTYDPSTAVSKLDNPARRDTAMLLAKGYLLLAFQTDNPGVWLMHCHIGFHTTGGLAIQFVERYSEIRDLIDYNTLSQTCNTWDDWQNSQHLVDIDSGI</sequence>
<keyword evidence="7" id="KW-0677">Repeat</keyword>
<keyword evidence="6 13" id="KW-0732">Signal</keyword>
<dbReference type="Pfam" id="PF07731">
    <property type="entry name" value="Cu-oxidase_2"/>
    <property type="match status" value="1"/>
</dbReference>
<feature type="chain" id="PRO_5028288551" description="laccase" evidence="13">
    <location>
        <begin position="22"/>
        <end position="566"/>
    </location>
</feature>
<feature type="domain" description="Plastocyanin-like" evidence="15">
    <location>
        <begin position="408"/>
        <end position="530"/>
    </location>
</feature>
<organism evidence="17 18">
    <name type="scientific">Talaromyces pinophilus</name>
    <name type="common">Penicillium pinophilum</name>
    <dbReference type="NCBI Taxonomy" id="128442"/>
    <lineage>
        <taxon>Eukaryota</taxon>
        <taxon>Fungi</taxon>
        <taxon>Dikarya</taxon>
        <taxon>Ascomycota</taxon>
        <taxon>Pezizomycotina</taxon>
        <taxon>Eurotiomycetes</taxon>
        <taxon>Eurotiomycetidae</taxon>
        <taxon>Eurotiales</taxon>
        <taxon>Trichocomaceae</taxon>
        <taxon>Talaromyces</taxon>
        <taxon>Talaromyces sect. Talaromyces</taxon>
    </lineage>
</organism>
<dbReference type="EMBL" id="DF933829">
    <property type="protein sequence ID" value="GAM37770.1"/>
    <property type="molecule type" value="Genomic_DNA"/>
</dbReference>
<dbReference type="Pfam" id="PF07732">
    <property type="entry name" value="Cu-oxidase_3"/>
    <property type="match status" value="1"/>
</dbReference>
<feature type="domain" description="Plastocyanin-like" evidence="14">
    <location>
        <begin position="196"/>
        <end position="342"/>
    </location>
</feature>
<keyword evidence="11" id="KW-0325">Glycoprotein</keyword>
<dbReference type="Proteomes" id="UP000053095">
    <property type="component" value="Unassembled WGS sequence"/>
</dbReference>
<dbReference type="PANTHER" id="PTHR11709:SF502">
    <property type="entry name" value="MULTICOPPER OXIDASE"/>
    <property type="match status" value="1"/>
</dbReference>
<keyword evidence="10" id="KW-1015">Disulfide bond</keyword>
<evidence type="ECO:0000256" key="2">
    <source>
        <dbReference type="ARBA" id="ARBA00001935"/>
    </source>
</evidence>
<evidence type="ECO:0000256" key="1">
    <source>
        <dbReference type="ARBA" id="ARBA00000349"/>
    </source>
</evidence>
<dbReference type="GO" id="GO:0005507">
    <property type="term" value="F:copper ion binding"/>
    <property type="evidence" value="ECO:0007669"/>
    <property type="project" value="InterPro"/>
</dbReference>
<dbReference type="PROSITE" id="PS00080">
    <property type="entry name" value="MULTICOPPER_OXIDASE2"/>
    <property type="match status" value="1"/>
</dbReference>
<evidence type="ECO:0000259" key="15">
    <source>
        <dbReference type="Pfam" id="PF07731"/>
    </source>
</evidence>
<dbReference type="InterPro" id="IPR008972">
    <property type="entry name" value="Cupredoxin"/>
</dbReference>
<keyword evidence="8" id="KW-0560">Oxidoreductase</keyword>
<keyword evidence="9" id="KW-0186">Copper</keyword>
<dbReference type="CDD" id="cd13901">
    <property type="entry name" value="CuRO_3_MaLCC_like"/>
    <property type="match status" value="1"/>
</dbReference>
<evidence type="ECO:0000256" key="8">
    <source>
        <dbReference type="ARBA" id="ARBA00023002"/>
    </source>
</evidence>
<comment type="catalytic activity">
    <reaction evidence="1">
        <text>4 hydroquinone + O2 = 4 benzosemiquinone + 2 H2O</text>
        <dbReference type="Rhea" id="RHEA:11276"/>
        <dbReference type="ChEBI" id="CHEBI:15377"/>
        <dbReference type="ChEBI" id="CHEBI:15379"/>
        <dbReference type="ChEBI" id="CHEBI:17594"/>
        <dbReference type="ChEBI" id="CHEBI:17977"/>
        <dbReference type="EC" id="1.10.3.2"/>
    </reaction>
</comment>
<evidence type="ECO:0000256" key="9">
    <source>
        <dbReference type="ARBA" id="ARBA00023008"/>
    </source>
</evidence>
<dbReference type="PANTHER" id="PTHR11709">
    <property type="entry name" value="MULTI-COPPER OXIDASE"/>
    <property type="match status" value="1"/>
</dbReference>
<dbReference type="Gene3D" id="2.60.40.420">
    <property type="entry name" value="Cupredoxins - blue copper proteins"/>
    <property type="match status" value="3"/>
</dbReference>
<accession>A0A6V8H8N4</accession>
<evidence type="ECO:0000256" key="4">
    <source>
        <dbReference type="ARBA" id="ARBA00012297"/>
    </source>
</evidence>
<evidence type="ECO:0000259" key="14">
    <source>
        <dbReference type="Pfam" id="PF00394"/>
    </source>
</evidence>
<evidence type="ECO:0000313" key="18">
    <source>
        <dbReference type="Proteomes" id="UP000053095"/>
    </source>
</evidence>
<dbReference type="SUPFAM" id="SSF49503">
    <property type="entry name" value="Cupredoxins"/>
    <property type="match status" value="3"/>
</dbReference>
<evidence type="ECO:0000256" key="12">
    <source>
        <dbReference type="ARBA" id="ARBA00023185"/>
    </source>
</evidence>
<feature type="domain" description="Plastocyanin-like" evidence="16">
    <location>
        <begin position="69"/>
        <end position="184"/>
    </location>
</feature>
<keyword evidence="18" id="KW-1185">Reference proteome</keyword>
<proteinExistence type="inferred from homology"/>
<evidence type="ECO:0000256" key="5">
    <source>
        <dbReference type="ARBA" id="ARBA00022723"/>
    </source>
</evidence>
<dbReference type="InterPro" id="IPR011706">
    <property type="entry name" value="Cu-oxidase_C"/>
</dbReference>
<protein>
    <recommendedName>
        <fullName evidence="4">laccase</fullName>
        <ecNumber evidence="4">1.10.3.2</ecNumber>
    </recommendedName>
</protein>
<evidence type="ECO:0000256" key="6">
    <source>
        <dbReference type="ARBA" id="ARBA00022729"/>
    </source>
</evidence>
<evidence type="ECO:0000256" key="7">
    <source>
        <dbReference type="ARBA" id="ARBA00022737"/>
    </source>
</evidence>
<dbReference type="InterPro" id="IPR001117">
    <property type="entry name" value="Cu-oxidase_2nd"/>
</dbReference>
<keyword evidence="5" id="KW-0479">Metal-binding</keyword>
<comment type="cofactor">
    <cofactor evidence="2">
        <name>Cu cation</name>
        <dbReference type="ChEBI" id="CHEBI:23378"/>
    </cofactor>
</comment>
<evidence type="ECO:0000256" key="11">
    <source>
        <dbReference type="ARBA" id="ARBA00023180"/>
    </source>
</evidence>
<dbReference type="GO" id="GO:0052716">
    <property type="term" value="F:hydroquinone:oxygen oxidoreductase activity"/>
    <property type="evidence" value="ECO:0007669"/>
    <property type="project" value="UniProtKB-EC"/>
</dbReference>
<comment type="caution">
    <text evidence="17">The sequence shown here is derived from an EMBL/GenBank/DDBJ whole genome shotgun (WGS) entry which is preliminary data.</text>
</comment>
<dbReference type="InterPro" id="IPR045087">
    <property type="entry name" value="Cu-oxidase_fam"/>
</dbReference>
<dbReference type="AlphaFoldDB" id="A0A6V8H8N4"/>
<dbReference type="CDD" id="cd13880">
    <property type="entry name" value="CuRO_2_MaLCC_like"/>
    <property type="match status" value="1"/>
</dbReference>